<keyword evidence="2" id="KW-1185">Reference proteome</keyword>
<evidence type="ECO:0000313" key="1">
    <source>
        <dbReference type="EMBL" id="CAE7460425.1"/>
    </source>
</evidence>
<sequence>MAQRPVGEPRLPRLPLYAALICWWSCGLQSCVRRPGTLSVSPEWNMCSPSKPRSSRLAVARAWHMRAARVRVHSRAKAKAELLVDGDQRGIEAAKEAIDQLQTSGWEAHTTVFAEPGRVANKKWKAFFQEPDVSFVPVPRSAAGEASDVAIERKLRDLAQSMDDVCVALLTADTDFVDALVNVTACGKEVLVFIPQATRWSAGTYRRAGVQVQLVRDQHKFDRPGPKVRAVLCEDGHGTVQFAGSWKHPDHETSPELLQLLQDLGYYDQGGYFAPSIAKFGFVNNLTPLTVFPAQCGCQELHRYAIQSPGRPRSWKPYRTKLGFFLPVSSPRSATREKLRKYGSMLSNQVYNGGGPFLIKDSADMVARALRKMGYLDDDFNADLPEAMLVFANMPQNKRRLRKECCAQPAPTDTASDVNRKLRGAFLSAATDGKWRIAPKDAAVRRELFKQGFLTEVAAPQVAVQKAMKAFSRSRHLQEMRSYNGYVFQIQRYMTPSDPSRTGMVEFRT</sequence>
<gene>
    <name evidence="1" type="ORF">SNAT2548_LOCUS25553</name>
</gene>
<evidence type="ECO:0000313" key="2">
    <source>
        <dbReference type="Proteomes" id="UP000604046"/>
    </source>
</evidence>
<name>A0A812S284_9DINO</name>
<reference evidence="1" key="1">
    <citation type="submission" date="2021-02" db="EMBL/GenBank/DDBJ databases">
        <authorList>
            <person name="Dougan E. K."/>
            <person name="Rhodes N."/>
            <person name="Thang M."/>
            <person name="Chan C."/>
        </authorList>
    </citation>
    <scope>NUCLEOTIDE SEQUENCE</scope>
</reference>
<dbReference type="PROSITE" id="PS51257">
    <property type="entry name" value="PROKAR_LIPOPROTEIN"/>
    <property type="match status" value="1"/>
</dbReference>
<organism evidence="1 2">
    <name type="scientific">Symbiodinium natans</name>
    <dbReference type="NCBI Taxonomy" id="878477"/>
    <lineage>
        <taxon>Eukaryota</taxon>
        <taxon>Sar</taxon>
        <taxon>Alveolata</taxon>
        <taxon>Dinophyceae</taxon>
        <taxon>Suessiales</taxon>
        <taxon>Symbiodiniaceae</taxon>
        <taxon>Symbiodinium</taxon>
    </lineage>
</organism>
<protein>
    <recommendedName>
        <fullName evidence="3">NYN domain-containing protein</fullName>
    </recommendedName>
</protein>
<comment type="caution">
    <text evidence="1">The sequence shown here is derived from an EMBL/GenBank/DDBJ whole genome shotgun (WGS) entry which is preliminary data.</text>
</comment>
<proteinExistence type="predicted"/>
<dbReference type="Proteomes" id="UP000604046">
    <property type="component" value="Unassembled WGS sequence"/>
</dbReference>
<dbReference type="AlphaFoldDB" id="A0A812S284"/>
<evidence type="ECO:0008006" key="3">
    <source>
        <dbReference type="Google" id="ProtNLM"/>
    </source>
</evidence>
<accession>A0A812S284</accession>
<dbReference type="EMBL" id="CAJNDS010002400">
    <property type="protein sequence ID" value="CAE7460425.1"/>
    <property type="molecule type" value="Genomic_DNA"/>
</dbReference>